<evidence type="ECO:0000313" key="2">
    <source>
        <dbReference type="Proteomes" id="UP000485058"/>
    </source>
</evidence>
<dbReference type="Proteomes" id="UP000485058">
    <property type="component" value="Unassembled WGS sequence"/>
</dbReference>
<organism evidence="1 2">
    <name type="scientific">Haematococcus lacustris</name>
    <name type="common">Green alga</name>
    <name type="synonym">Haematococcus pluvialis</name>
    <dbReference type="NCBI Taxonomy" id="44745"/>
    <lineage>
        <taxon>Eukaryota</taxon>
        <taxon>Viridiplantae</taxon>
        <taxon>Chlorophyta</taxon>
        <taxon>core chlorophytes</taxon>
        <taxon>Chlorophyceae</taxon>
        <taxon>CS clade</taxon>
        <taxon>Chlamydomonadales</taxon>
        <taxon>Haematococcaceae</taxon>
        <taxon>Haematococcus</taxon>
    </lineage>
</organism>
<reference evidence="1 2" key="1">
    <citation type="submission" date="2020-02" db="EMBL/GenBank/DDBJ databases">
        <title>Draft genome sequence of Haematococcus lacustris strain NIES-144.</title>
        <authorList>
            <person name="Morimoto D."/>
            <person name="Nakagawa S."/>
            <person name="Yoshida T."/>
            <person name="Sawayama S."/>
        </authorList>
    </citation>
    <scope>NUCLEOTIDE SEQUENCE [LARGE SCALE GENOMIC DNA]</scope>
    <source>
        <strain evidence="1 2">NIES-144</strain>
    </source>
</reference>
<accession>A0A6A0A8N4</accession>
<proteinExistence type="predicted"/>
<protein>
    <submittedName>
        <fullName evidence="1">Uncharacterized protein</fullName>
    </submittedName>
</protein>
<comment type="caution">
    <text evidence="1">The sequence shown here is derived from an EMBL/GenBank/DDBJ whole genome shotgun (WGS) entry which is preliminary data.</text>
</comment>
<evidence type="ECO:0000313" key="1">
    <source>
        <dbReference type="EMBL" id="GFH28783.1"/>
    </source>
</evidence>
<dbReference type="AlphaFoldDB" id="A0A6A0A8N4"/>
<gene>
    <name evidence="1" type="ORF">HaLaN_27330</name>
</gene>
<name>A0A6A0A8N4_HAELA</name>
<sequence length="75" mass="7853">MPEVSAEHAGAMSGGRWSGCSTAWWVEVNNGPSQGHAPHVDLNWAAESTLLFQGQVRLPCSCAPAGVTCWLAMAA</sequence>
<keyword evidence="2" id="KW-1185">Reference proteome</keyword>
<dbReference type="EMBL" id="BLLF01004034">
    <property type="protein sequence ID" value="GFH28783.1"/>
    <property type="molecule type" value="Genomic_DNA"/>
</dbReference>